<sequence length="75" mass="8757">MQDTQLVPRAHSDIRCLHFLCYVCFASPYCAVWNKIGTKDQKPLSHFSSRSYWPHVPFPTVPLTSSNVHVLRWRV</sequence>
<organism evidence="1 2">
    <name type="scientific">Colletotrichum destructivum</name>
    <dbReference type="NCBI Taxonomy" id="34406"/>
    <lineage>
        <taxon>Eukaryota</taxon>
        <taxon>Fungi</taxon>
        <taxon>Dikarya</taxon>
        <taxon>Ascomycota</taxon>
        <taxon>Pezizomycotina</taxon>
        <taxon>Sordariomycetes</taxon>
        <taxon>Hypocreomycetidae</taxon>
        <taxon>Glomerellales</taxon>
        <taxon>Glomerellaceae</taxon>
        <taxon>Colletotrichum</taxon>
        <taxon>Colletotrichum destructivum species complex</taxon>
    </lineage>
</organism>
<gene>
    <name evidence="1" type="ORF">CDEST_08301</name>
</gene>
<evidence type="ECO:0000313" key="2">
    <source>
        <dbReference type="Proteomes" id="UP001322277"/>
    </source>
</evidence>
<keyword evidence="2" id="KW-1185">Reference proteome</keyword>
<dbReference type="KEGG" id="cdet:87944804"/>
<dbReference type="RefSeq" id="XP_062780511.1">
    <property type="nucleotide sequence ID" value="XM_062924460.1"/>
</dbReference>
<dbReference type="GeneID" id="87944804"/>
<dbReference type="Proteomes" id="UP001322277">
    <property type="component" value="Chromosome 5"/>
</dbReference>
<dbReference type="EMBL" id="CP137309">
    <property type="protein sequence ID" value="WQF83287.1"/>
    <property type="molecule type" value="Genomic_DNA"/>
</dbReference>
<name>A0AAX4IJ01_9PEZI</name>
<accession>A0AAX4IJ01</accession>
<proteinExistence type="predicted"/>
<evidence type="ECO:0008006" key="3">
    <source>
        <dbReference type="Google" id="ProtNLM"/>
    </source>
</evidence>
<dbReference type="AlphaFoldDB" id="A0AAX4IJ01"/>
<evidence type="ECO:0000313" key="1">
    <source>
        <dbReference type="EMBL" id="WQF83287.1"/>
    </source>
</evidence>
<protein>
    <recommendedName>
        <fullName evidence="3">Secreted protein</fullName>
    </recommendedName>
</protein>
<reference evidence="2" key="1">
    <citation type="journal article" date="2023" name="bioRxiv">
        <title>Complete genome of the Medicago anthracnose fungus, Colletotrichum destructivum, reveals a mini-chromosome-like region within a core chromosome.</title>
        <authorList>
            <person name="Lapalu N."/>
            <person name="Simon A."/>
            <person name="Lu A."/>
            <person name="Plaumann P.-L."/>
            <person name="Amselem J."/>
            <person name="Pigne S."/>
            <person name="Auger A."/>
            <person name="Koch C."/>
            <person name="Dallery J.-F."/>
            <person name="O'Connell R.J."/>
        </authorList>
    </citation>
    <scope>NUCLEOTIDE SEQUENCE [LARGE SCALE GENOMIC DNA]</scope>
    <source>
        <strain evidence="2">CBS 520.97</strain>
    </source>
</reference>